<dbReference type="InterPro" id="IPR051043">
    <property type="entry name" value="Sulfatase_Mod_Factor_Kinase"/>
</dbReference>
<dbReference type="EMBL" id="JAZEWV010000004">
    <property type="protein sequence ID" value="MEE4541925.1"/>
    <property type="molecule type" value="Genomic_DNA"/>
</dbReference>
<dbReference type="Gene3D" id="3.90.1580.10">
    <property type="entry name" value="paralog of FGE (formylglycine-generating enzyme)"/>
    <property type="match status" value="1"/>
</dbReference>
<dbReference type="InterPro" id="IPR005532">
    <property type="entry name" value="SUMF_dom"/>
</dbReference>
<comment type="caution">
    <text evidence="8">The sequence shown here is derived from an EMBL/GenBank/DDBJ whole genome shotgun (WGS) entry which is preliminary data.</text>
</comment>
<keyword evidence="4" id="KW-0503">Monooxygenase</keyword>
<dbReference type="InterPro" id="IPR034660">
    <property type="entry name" value="DinB/YfiT-like"/>
</dbReference>
<dbReference type="SUPFAM" id="SSF109854">
    <property type="entry name" value="DinB/YfiT-like putative metalloenzymes"/>
    <property type="match status" value="1"/>
</dbReference>
<sequence length="442" mass="48879">MERARRRTMALTGAVTEDDLVAQHSPLMSPLVWDLAHIANQEELWLVREAGGRPGLRPDLDHLYDAFRTPRADRPALPLLGPAEARAYVAEVRSQTLEVLAAADTSPDQQERLLADGFVFGMLAQHEQQHDETMLATHQLRQGPPVLDAPEPPQAPADAAALPPEVLVPGGPFTMGTSTEAWALDNELPAHTVDVPAFWLDTTPVTNGAYLEFIAAGGYRDPAWWTPEGWRHVQEEGLEAPQFWSRDGETWVRRRFGHVEPVPADEPVLHVCWYEADAYARWAGRRLPTESEWEKAARHDPAGGRSRRYPWGDADPGPEHANLGQRHLRPAPAGSYPAGAAPSGARQLIGDVWEWTASDFAPYPGFEAFPYKEYSEVFFGPEYKVLRGGAFGVDEVASRATFRNWDYPIRRQIFAGFRTARDAGPGEGAAAEHTRRPGGEGA</sequence>
<keyword evidence="4" id="KW-0479">Metal-binding</keyword>
<protein>
    <recommendedName>
        <fullName evidence="4">Hercynine oxygenase</fullName>
        <ecNumber evidence="4">1.14.99.50</ecNumber>
    </recommendedName>
    <alternativeName>
        <fullName evidence="4">Gamma-glutamyl hercynylcysteine S-oxide synthase</fullName>
    </alternativeName>
</protein>
<evidence type="ECO:0000256" key="2">
    <source>
        <dbReference type="ARBA" id="ARBA00023004"/>
    </source>
</evidence>
<dbReference type="HAMAP" id="MF_02035">
    <property type="entry name" value="EgtB"/>
    <property type="match status" value="1"/>
</dbReference>
<dbReference type="InterPro" id="IPR032890">
    <property type="entry name" value="EgtB_Actinobacteria"/>
</dbReference>
<proteinExistence type="inferred from homology"/>
<dbReference type="PANTHER" id="PTHR23150">
    <property type="entry name" value="SULFATASE MODIFYING FACTOR 1, 2"/>
    <property type="match status" value="1"/>
</dbReference>
<gene>
    <name evidence="4 8" type="primary">egtB</name>
    <name evidence="8" type="ORF">V2S66_08080</name>
</gene>
<keyword evidence="9" id="KW-1185">Reference proteome</keyword>
<dbReference type="InterPro" id="IPR024775">
    <property type="entry name" value="DinB-like"/>
</dbReference>
<feature type="compositionally biased region" description="Basic and acidic residues" evidence="5">
    <location>
        <begin position="290"/>
        <end position="302"/>
    </location>
</feature>
<evidence type="ECO:0000259" key="7">
    <source>
        <dbReference type="Pfam" id="PF12867"/>
    </source>
</evidence>
<dbReference type="Pfam" id="PF03781">
    <property type="entry name" value="FGE-sulfatase"/>
    <property type="match status" value="1"/>
</dbReference>
<feature type="binding site" evidence="4">
    <location>
        <position position="130"/>
    </location>
    <ligand>
        <name>Fe cation</name>
        <dbReference type="ChEBI" id="CHEBI:24875"/>
    </ligand>
</feature>
<evidence type="ECO:0000256" key="3">
    <source>
        <dbReference type="ARBA" id="ARBA00037882"/>
    </source>
</evidence>
<feature type="domain" description="Sulfatase-modifying factor enzyme-like" evidence="6">
    <location>
        <begin position="163"/>
        <end position="421"/>
    </location>
</feature>
<dbReference type="SUPFAM" id="SSF56436">
    <property type="entry name" value="C-type lectin-like"/>
    <property type="match status" value="1"/>
</dbReference>
<comment type="function">
    <text evidence="4">Catalyzes the oxidative sulfurization of hercynine (N-alpha,N-alpha,N-alpha-trimethyl-L-histidine) into hercynyl-gamma-L-glutamyl-L-cysteine sulfoxide, a step in the biosynthesis pathway of ergothioneine.</text>
</comment>
<feature type="binding site" evidence="4">
    <location>
        <position position="406"/>
    </location>
    <ligand>
        <name>gamma-L-glutamyl-L-cysteine</name>
        <dbReference type="ChEBI" id="CHEBI:58173"/>
    </ligand>
</feature>
<dbReference type="EC" id="1.14.99.50" evidence="4"/>
<dbReference type="Proteomes" id="UP001344658">
    <property type="component" value="Unassembled WGS sequence"/>
</dbReference>
<feature type="region of interest" description="Disordered" evidence="5">
    <location>
        <begin position="290"/>
        <end position="321"/>
    </location>
</feature>
<evidence type="ECO:0000259" key="6">
    <source>
        <dbReference type="Pfam" id="PF03781"/>
    </source>
</evidence>
<keyword evidence="1 4" id="KW-0560">Oxidoreductase</keyword>
<name>A0ABU7P7Y3_9ACTN</name>
<dbReference type="Pfam" id="PF12867">
    <property type="entry name" value="DinB_2"/>
    <property type="match status" value="1"/>
</dbReference>
<dbReference type="Gene3D" id="1.20.120.450">
    <property type="entry name" value="dinb family like domain"/>
    <property type="match status" value="1"/>
</dbReference>
<comment type="cofactor">
    <cofactor evidence="4">
        <name>Fe(2+)</name>
        <dbReference type="ChEBI" id="CHEBI:29033"/>
    </cofactor>
</comment>
<organism evidence="8 9">
    <name type="scientific">Actinacidiphila polyblastidii</name>
    <dbReference type="NCBI Taxonomy" id="3110430"/>
    <lineage>
        <taxon>Bacteria</taxon>
        <taxon>Bacillati</taxon>
        <taxon>Actinomycetota</taxon>
        <taxon>Actinomycetes</taxon>
        <taxon>Kitasatosporales</taxon>
        <taxon>Streptomycetaceae</taxon>
        <taxon>Actinacidiphila</taxon>
    </lineage>
</organism>
<comment type="catalytic activity">
    <reaction evidence="4">
        <text>gamma-L-glutamyl-L-cysteine + hercynine + O2 = gamma-L-glutamyl-hercynylcysteine S-oxide + H2O</text>
        <dbReference type="Rhea" id="RHEA:42672"/>
        <dbReference type="ChEBI" id="CHEBI:15377"/>
        <dbReference type="ChEBI" id="CHEBI:15379"/>
        <dbReference type="ChEBI" id="CHEBI:15781"/>
        <dbReference type="ChEBI" id="CHEBI:58173"/>
        <dbReference type="ChEBI" id="CHEBI:82703"/>
        <dbReference type="EC" id="1.14.99.50"/>
    </reaction>
</comment>
<feature type="compositionally biased region" description="Basic and acidic residues" evidence="5">
    <location>
        <begin position="430"/>
        <end position="442"/>
    </location>
</feature>
<feature type="domain" description="DinB-like" evidence="7">
    <location>
        <begin position="2"/>
        <end position="134"/>
    </location>
</feature>
<evidence type="ECO:0000313" key="8">
    <source>
        <dbReference type="EMBL" id="MEE4541925.1"/>
    </source>
</evidence>
<evidence type="ECO:0000256" key="1">
    <source>
        <dbReference type="ARBA" id="ARBA00023002"/>
    </source>
</evidence>
<feature type="binding site" evidence="4">
    <location>
        <position position="37"/>
    </location>
    <ligand>
        <name>Fe cation</name>
        <dbReference type="ChEBI" id="CHEBI:24875"/>
    </ligand>
</feature>
<evidence type="ECO:0000256" key="5">
    <source>
        <dbReference type="SAM" id="MobiDB-lite"/>
    </source>
</evidence>
<keyword evidence="2 4" id="KW-0408">Iron</keyword>
<feature type="binding site" evidence="4">
    <location>
        <position position="126"/>
    </location>
    <ligand>
        <name>Fe cation</name>
        <dbReference type="ChEBI" id="CHEBI:24875"/>
    </ligand>
</feature>
<dbReference type="NCBIfam" id="TIGR03440">
    <property type="entry name" value="egtB_TIGR03440"/>
    <property type="match status" value="1"/>
</dbReference>
<reference evidence="8 9" key="1">
    <citation type="submission" date="2023-12" db="EMBL/GenBank/DDBJ databases">
        <title>Streptomyces sp. V4-01.</title>
        <authorList>
            <person name="Somphong A."/>
            <person name="Phongsopitanun W."/>
        </authorList>
    </citation>
    <scope>NUCLEOTIDE SEQUENCE [LARGE SCALE GENOMIC DNA]</scope>
    <source>
        <strain evidence="8 9">V4-01</strain>
    </source>
</reference>
<dbReference type="PANTHER" id="PTHR23150:SF36">
    <property type="entry name" value="HERCYNINE OXYGENASE"/>
    <property type="match status" value="1"/>
</dbReference>
<feature type="binding site" evidence="4">
    <location>
        <begin position="71"/>
        <end position="74"/>
    </location>
    <ligand>
        <name>gamma-L-glutamyl-L-cysteine</name>
        <dbReference type="ChEBI" id="CHEBI:58173"/>
    </ligand>
</feature>
<dbReference type="InterPro" id="IPR042095">
    <property type="entry name" value="SUMF_sf"/>
</dbReference>
<comment type="similarity">
    <text evidence="4">Belongs to the EgtB family.</text>
</comment>
<evidence type="ECO:0000313" key="9">
    <source>
        <dbReference type="Proteomes" id="UP001344658"/>
    </source>
</evidence>
<dbReference type="InterPro" id="IPR016187">
    <property type="entry name" value="CTDL_fold"/>
</dbReference>
<comment type="pathway">
    <text evidence="3 4">Amino-acid biosynthesis; ergothioneine biosynthesis.</text>
</comment>
<feature type="binding site" evidence="4">
    <location>
        <position position="410"/>
    </location>
    <ligand>
        <name>gamma-L-glutamyl-L-cysteine</name>
        <dbReference type="ChEBI" id="CHEBI:58173"/>
    </ligand>
</feature>
<feature type="region of interest" description="Disordered" evidence="5">
    <location>
        <begin position="421"/>
        <end position="442"/>
    </location>
</feature>
<accession>A0ABU7P7Y3</accession>
<evidence type="ECO:0000256" key="4">
    <source>
        <dbReference type="HAMAP-Rule" id="MF_02035"/>
    </source>
</evidence>
<dbReference type="InterPro" id="IPR017806">
    <property type="entry name" value="EgtB"/>
</dbReference>